<name>A0A6B8RSV5_9BACL</name>
<dbReference type="PROSITE" id="PS51257">
    <property type="entry name" value="PROKAR_LIPOPROTEIN"/>
    <property type="match status" value="1"/>
</dbReference>
<accession>A0A6B8RSV5</accession>
<dbReference type="Pfam" id="PF05504">
    <property type="entry name" value="Spore_GerAC"/>
    <property type="match status" value="1"/>
</dbReference>
<dbReference type="PANTHER" id="PTHR35789:SF1">
    <property type="entry name" value="SPORE GERMINATION PROTEIN B3"/>
    <property type="match status" value="1"/>
</dbReference>
<dbReference type="InterPro" id="IPR046953">
    <property type="entry name" value="Spore_GerAC-like_C"/>
</dbReference>
<dbReference type="OrthoDB" id="2592518at2"/>
<sequence length="368" mass="41109">MIISRLGLVIVILLTLAGCSNMKQINRITFITALGIDKSKLGVKVYALAAVPGRYAALAPGSGGSTGKPPNYILTAEGRNVAEALFIMKRKSARDIEFGHTKIFLFSNEMAKQGIDPCLDLFMRRAEFQPVSWIGITPGSVKSILEIVPEAPETVADALVDTFSQYGSDTSEVLPIYMFEFYSLSAEVGQSPFVMFVKNSKSGNKIEVSELAVFKKDKLVGHLSPEETKMLYLLQKNKLRATTFTIGNSTTFNLLKYHNKIKVNAQQISIQLQLELEFDQNEQAMLVTEAHQIDEMEQRVNESVQDEIKELVSKLQHLRSDPAGFGNKYRTAVKGGFMSIDEWENELFPEMKIEIKVKSTIQRRGVIK</sequence>
<evidence type="ECO:0000256" key="6">
    <source>
        <dbReference type="ARBA" id="ARBA00023139"/>
    </source>
</evidence>
<evidence type="ECO:0000259" key="9">
    <source>
        <dbReference type="Pfam" id="PF25198"/>
    </source>
</evidence>
<dbReference type="Gene3D" id="3.30.300.210">
    <property type="entry name" value="Nutrient germinant receptor protein C, domain 3"/>
    <property type="match status" value="1"/>
</dbReference>
<evidence type="ECO:0000256" key="1">
    <source>
        <dbReference type="ARBA" id="ARBA00004635"/>
    </source>
</evidence>
<dbReference type="EMBL" id="CP034235">
    <property type="protein sequence ID" value="QGQ99531.1"/>
    <property type="molecule type" value="Genomic_DNA"/>
</dbReference>
<evidence type="ECO:0000256" key="2">
    <source>
        <dbReference type="ARBA" id="ARBA00007886"/>
    </source>
</evidence>
<organism evidence="10 11">
    <name type="scientific">Paenibacillus psychroresistens</name>
    <dbReference type="NCBI Taxonomy" id="1778678"/>
    <lineage>
        <taxon>Bacteria</taxon>
        <taxon>Bacillati</taxon>
        <taxon>Bacillota</taxon>
        <taxon>Bacilli</taxon>
        <taxon>Bacillales</taxon>
        <taxon>Paenibacillaceae</taxon>
        <taxon>Paenibacillus</taxon>
    </lineage>
</organism>
<evidence type="ECO:0000256" key="4">
    <source>
        <dbReference type="ARBA" id="ARBA00022729"/>
    </source>
</evidence>
<keyword evidence="3" id="KW-0309">Germination</keyword>
<feature type="domain" description="Spore germination GerAC-like C-terminal" evidence="8">
    <location>
        <begin position="210"/>
        <end position="365"/>
    </location>
</feature>
<dbReference type="KEGG" id="ppsc:EHS13_34070"/>
<dbReference type="GO" id="GO:0016020">
    <property type="term" value="C:membrane"/>
    <property type="evidence" value="ECO:0007669"/>
    <property type="project" value="UniProtKB-SubCell"/>
</dbReference>
<dbReference type="InterPro" id="IPR008844">
    <property type="entry name" value="Spore_GerAC-like"/>
</dbReference>
<dbReference type="RefSeq" id="WP_155704697.1">
    <property type="nucleotide sequence ID" value="NZ_CP034235.1"/>
</dbReference>
<evidence type="ECO:0000259" key="8">
    <source>
        <dbReference type="Pfam" id="PF05504"/>
    </source>
</evidence>
<dbReference type="Proteomes" id="UP000426246">
    <property type="component" value="Chromosome"/>
</dbReference>
<dbReference type="Pfam" id="PF25198">
    <property type="entry name" value="Spore_GerAC_N"/>
    <property type="match status" value="1"/>
</dbReference>
<evidence type="ECO:0000313" key="10">
    <source>
        <dbReference type="EMBL" id="QGQ99531.1"/>
    </source>
</evidence>
<dbReference type="NCBIfam" id="TIGR02887">
    <property type="entry name" value="spore_ger_x_C"/>
    <property type="match status" value="1"/>
</dbReference>
<feature type="domain" description="Spore germination protein N-terminal" evidence="9">
    <location>
        <begin position="22"/>
        <end position="195"/>
    </location>
</feature>
<protein>
    <submittedName>
        <fullName evidence="10">Ger(X)C family spore germination protein</fullName>
    </submittedName>
</protein>
<keyword evidence="7" id="KW-0449">Lipoprotein</keyword>
<evidence type="ECO:0000256" key="5">
    <source>
        <dbReference type="ARBA" id="ARBA00023136"/>
    </source>
</evidence>
<evidence type="ECO:0000256" key="7">
    <source>
        <dbReference type="ARBA" id="ARBA00023288"/>
    </source>
</evidence>
<dbReference type="InterPro" id="IPR038501">
    <property type="entry name" value="Spore_GerAC_C_sf"/>
</dbReference>
<reference evidence="11" key="1">
    <citation type="submission" date="2018-11" db="EMBL/GenBank/DDBJ databases">
        <title>Complete genome sequence of Paenibacillus sp. ML311-T8.</title>
        <authorList>
            <person name="Nam Y.-D."/>
            <person name="Kang J."/>
            <person name="Chung W.-H."/>
            <person name="Park Y.S."/>
        </authorList>
    </citation>
    <scope>NUCLEOTIDE SEQUENCE [LARGE SCALE GENOMIC DNA]</scope>
    <source>
        <strain evidence="11">ML311-T8</strain>
    </source>
</reference>
<keyword evidence="11" id="KW-1185">Reference proteome</keyword>
<keyword evidence="5" id="KW-0472">Membrane</keyword>
<dbReference type="PANTHER" id="PTHR35789">
    <property type="entry name" value="SPORE GERMINATION PROTEIN B3"/>
    <property type="match status" value="1"/>
</dbReference>
<proteinExistence type="inferred from homology"/>
<dbReference type="AlphaFoldDB" id="A0A6B8RSV5"/>
<comment type="similarity">
    <text evidence="2">Belongs to the GerABKC lipoprotein family.</text>
</comment>
<keyword evidence="6" id="KW-0564">Palmitate</keyword>
<gene>
    <name evidence="10" type="ORF">EHS13_34070</name>
</gene>
<dbReference type="InterPro" id="IPR057336">
    <property type="entry name" value="GerAC_N"/>
</dbReference>
<evidence type="ECO:0000256" key="3">
    <source>
        <dbReference type="ARBA" id="ARBA00022544"/>
    </source>
</evidence>
<evidence type="ECO:0000313" key="11">
    <source>
        <dbReference type="Proteomes" id="UP000426246"/>
    </source>
</evidence>
<comment type="subcellular location">
    <subcellularLocation>
        <location evidence="1">Membrane</location>
        <topology evidence="1">Lipid-anchor</topology>
    </subcellularLocation>
</comment>
<dbReference type="GO" id="GO:0009847">
    <property type="term" value="P:spore germination"/>
    <property type="evidence" value="ECO:0007669"/>
    <property type="project" value="InterPro"/>
</dbReference>
<keyword evidence="4" id="KW-0732">Signal</keyword>